<evidence type="ECO:0000313" key="2">
    <source>
        <dbReference type="EMBL" id="KZP25050.1"/>
    </source>
</evidence>
<sequence>MEEKITGKQLKNSGVSSSSSDGYVSGRRRGEPPPHAIWCHWPRSVCNNIASQYP</sequence>
<protein>
    <submittedName>
        <fullName evidence="2">Uncharacterized protein</fullName>
    </submittedName>
</protein>
<dbReference type="AlphaFoldDB" id="A0A166NIU8"/>
<dbReference type="Proteomes" id="UP000076532">
    <property type="component" value="Unassembled WGS sequence"/>
</dbReference>
<dbReference type="EMBL" id="KV417523">
    <property type="protein sequence ID" value="KZP25050.1"/>
    <property type="molecule type" value="Genomic_DNA"/>
</dbReference>
<feature type="region of interest" description="Disordered" evidence="1">
    <location>
        <begin position="1"/>
        <end position="35"/>
    </location>
</feature>
<proteinExistence type="predicted"/>
<organism evidence="2 3">
    <name type="scientific">Athelia psychrophila</name>
    <dbReference type="NCBI Taxonomy" id="1759441"/>
    <lineage>
        <taxon>Eukaryota</taxon>
        <taxon>Fungi</taxon>
        <taxon>Dikarya</taxon>
        <taxon>Basidiomycota</taxon>
        <taxon>Agaricomycotina</taxon>
        <taxon>Agaricomycetes</taxon>
        <taxon>Agaricomycetidae</taxon>
        <taxon>Atheliales</taxon>
        <taxon>Atheliaceae</taxon>
        <taxon>Athelia</taxon>
    </lineage>
</organism>
<keyword evidence="3" id="KW-1185">Reference proteome</keyword>
<accession>A0A166NIU8</accession>
<feature type="compositionally biased region" description="Low complexity" evidence="1">
    <location>
        <begin position="13"/>
        <end position="25"/>
    </location>
</feature>
<evidence type="ECO:0000256" key="1">
    <source>
        <dbReference type="SAM" id="MobiDB-lite"/>
    </source>
</evidence>
<reference evidence="2 3" key="1">
    <citation type="journal article" date="2016" name="Mol. Biol. Evol.">
        <title>Comparative Genomics of Early-Diverging Mushroom-Forming Fungi Provides Insights into the Origins of Lignocellulose Decay Capabilities.</title>
        <authorList>
            <person name="Nagy L.G."/>
            <person name="Riley R."/>
            <person name="Tritt A."/>
            <person name="Adam C."/>
            <person name="Daum C."/>
            <person name="Floudas D."/>
            <person name="Sun H."/>
            <person name="Yadav J.S."/>
            <person name="Pangilinan J."/>
            <person name="Larsson K.H."/>
            <person name="Matsuura K."/>
            <person name="Barry K."/>
            <person name="Labutti K."/>
            <person name="Kuo R."/>
            <person name="Ohm R.A."/>
            <person name="Bhattacharya S.S."/>
            <person name="Shirouzu T."/>
            <person name="Yoshinaga Y."/>
            <person name="Martin F.M."/>
            <person name="Grigoriev I.V."/>
            <person name="Hibbett D.S."/>
        </authorList>
    </citation>
    <scope>NUCLEOTIDE SEQUENCE [LARGE SCALE GENOMIC DNA]</scope>
    <source>
        <strain evidence="2 3">CBS 109695</strain>
    </source>
</reference>
<gene>
    <name evidence="2" type="ORF">FIBSPDRAFT_856443</name>
</gene>
<name>A0A166NIU8_9AGAM</name>
<evidence type="ECO:0000313" key="3">
    <source>
        <dbReference type="Proteomes" id="UP000076532"/>
    </source>
</evidence>